<reference evidence="12" key="2">
    <citation type="submission" date="2025-08" db="UniProtKB">
        <authorList>
            <consortium name="Ensembl"/>
        </authorList>
    </citation>
    <scope>IDENTIFICATION</scope>
</reference>
<dbReference type="GO" id="GO:0005634">
    <property type="term" value="C:nucleus"/>
    <property type="evidence" value="ECO:0007669"/>
    <property type="project" value="UniProtKB-SubCell"/>
</dbReference>
<evidence type="ECO:0000256" key="6">
    <source>
        <dbReference type="ARBA" id="ARBA00022737"/>
    </source>
</evidence>
<evidence type="ECO:0000256" key="8">
    <source>
        <dbReference type="ARBA" id="ARBA00023242"/>
    </source>
</evidence>
<dbReference type="FunFam" id="3.30.70.330:FF:000013">
    <property type="entry name" value="CUGBP Elav-like family member 1 isoform 2"/>
    <property type="match status" value="1"/>
</dbReference>
<sequence length="475" mass="51241">MVSIISDLDPLKSWKVLRETATELSGTLPSNGTANKMNGALDHSDQPDPDAIKMFVGQIPRSWSEKELKELFEPYGAVYQINVLRDRSQNPPQSKGCCFVTFYTRKAALEAQNALHNIKTLPGMHHPIQMKPADSEKSNAVEDRKLFIGMVSKKCNENDIRVMFSPFGQIEECRILRGPDGLSRGCAFVTFSTRAMAQNAIKAMHQSQTMEGCSSPIVVKFADTQKDKEQRRLQQQLAQQMQQLNTATWGNLTGLGGLTPQYLALLQQATSSSNLGAFSGIQQMAVAASTANSTAGAAMNSLTSLGTLQGLAGATVGLNNINALAGMAALNGGLGATGLTNGTAGTMDALTQAYSGIQQYAAAALPTLYSQSLLQQQSAAGSQKEGPEGANLFIYHLPQEFGDQDILQMFMPFGNVISAKVFIDKQTNLSKCFGFVSYDNPVSAQAAIQAMNGFQIGMKRLKVQLKRSKNDSKPY</sequence>
<dbReference type="Ensembl" id="ENSCUST00005009730.1">
    <property type="protein sequence ID" value="ENSCUSP00005009345.1"/>
    <property type="gene ID" value="ENSCUSG00005005948.1"/>
</dbReference>
<evidence type="ECO:0000313" key="12">
    <source>
        <dbReference type="Ensembl" id="ENSCUSP00005009345.1"/>
    </source>
</evidence>
<keyword evidence="7 9" id="KW-0694">RNA-binding</keyword>
<reference evidence="12" key="3">
    <citation type="submission" date="2025-09" db="UniProtKB">
        <authorList>
            <consortium name="Ensembl"/>
        </authorList>
    </citation>
    <scope>IDENTIFICATION</scope>
</reference>
<dbReference type="InterPro" id="IPR012677">
    <property type="entry name" value="Nucleotide-bd_a/b_plait_sf"/>
</dbReference>
<dbReference type="FunFam" id="3.30.70.330:FF:000015">
    <property type="entry name" value="CUGBP Elav-like family member 1 isoform 2"/>
    <property type="match status" value="1"/>
</dbReference>
<keyword evidence="13" id="KW-1185">Reference proteome</keyword>
<dbReference type="GO" id="GO:0005737">
    <property type="term" value="C:cytoplasm"/>
    <property type="evidence" value="ECO:0007669"/>
    <property type="project" value="UniProtKB-SubCell"/>
</dbReference>
<evidence type="ECO:0000256" key="1">
    <source>
        <dbReference type="ARBA" id="ARBA00004123"/>
    </source>
</evidence>
<name>A0A8C3U5Q5_CATUS</name>
<accession>A0A8C3U5Q5</accession>
<proteinExistence type="inferred from homology"/>
<dbReference type="SUPFAM" id="SSF54928">
    <property type="entry name" value="RNA-binding domain, RBD"/>
    <property type="match status" value="2"/>
</dbReference>
<evidence type="ECO:0000256" key="10">
    <source>
        <dbReference type="SAM" id="MobiDB-lite"/>
    </source>
</evidence>
<dbReference type="AlphaFoldDB" id="A0A8C3U5Q5"/>
<feature type="compositionally biased region" description="Polar residues" evidence="10">
    <location>
        <begin position="25"/>
        <end position="36"/>
    </location>
</feature>
<dbReference type="InterPro" id="IPR000504">
    <property type="entry name" value="RRM_dom"/>
</dbReference>
<dbReference type="FunFam" id="3.30.70.330:FF:000016">
    <property type="entry name" value="CUGBP Elav-like family member 1 isoform 2"/>
    <property type="match status" value="1"/>
</dbReference>
<dbReference type="CDD" id="cd12638">
    <property type="entry name" value="RRM3_CELF1_2"/>
    <property type="match status" value="1"/>
</dbReference>
<comment type="subcellular location">
    <subcellularLocation>
        <location evidence="2">Cytoplasm</location>
    </subcellularLocation>
    <subcellularLocation>
        <location evidence="1">Nucleus</location>
    </subcellularLocation>
</comment>
<dbReference type="GO" id="GO:0003723">
    <property type="term" value="F:RNA binding"/>
    <property type="evidence" value="ECO:0007669"/>
    <property type="project" value="UniProtKB-UniRule"/>
</dbReference>
<dbReference type="InterPro" id="IPR034199">
    <property type="entry name" value="CELF1/2_RRM3"/>
</dbReference>
<reference evidence="12" key="1">
    <citation type="submission" date="2020-10" db="EMBL/GenBank/DDBJ databases">
        <title>Catharus ustulatus (Swainson's thrush) genome, bCatUst1, primary haplotype v2.</title>
        <authorList>
            <person name="Delmore K."/>
            <person name="Vafadar M."/>
            <person name="Formenti G."/>
            <person name="Chow W."/>
            <person name="Pelan S."/>
            <person name="Howe K."/>
            <person name="Rhie A."/>
            <person name="Mountcastle J."/>
            <person name="Haase B."/>
            <person name="Fedrigo O."/>
            <person name="Jarvis E.D."/>
        </authorList>
    </citation>
    <scope>NUCLEOTIDE SEQUENCE [LARGE SCALE GENOMIC DNA]</scope>
</reference>
<evidence type="ECO:0000313" key="13">
    <source>
        <dbReference type="Proteomes" id="UP000694563"/>
    </source>
</evidence>
<keyword evidence="8" id="KW-0539">Nucleus</keyword>
<feature type="region of interest" description="Disordered" evidence="10">
    <location>
        <begin position="25"/>
        <end position="47"/>
    </location>
</feature>
<dbReference type="CDD" id="cd12631">
    <property type="entry name" value="RRM1_CELF1_2_Bruno"/>
    <property type="match status" value="1"/>
</dbReference>
<dbReference type="CDD" id="cd12634">
    <property type="entry name" value="RRM2_CELF1_2"/>
    <property type="match status" value="1"/>
</dbReference>
<evidence type="ECO:0000256" key="2">
    <source>
        <dbReference type="ARBA" id="ARBA00004496"/>
    </source>
</evidence>
<evidence type="ECO:0000256" key="3">
    <source>
        <dbReference type="ARBA" id="ARBA00009621"/>
    </source>
</evidence>
<feature type="domain" description="RRM" evidence="11">
    <location>
        <begin position="52"/>
        <end position="135"/>
    </location>
</feature>
<dbReference type="InterPro" id="IPR034198">
    <property type="entry name" value="CELF1/2_RRM2"/>
</dbReference>
<dbReference type="PANTHER" id="PTHR24012">
    <property type="entry name" value="RNA BINDING PROTEIN"/>
    <property type="match status" value="1"/>
</dbReference>
<organism evidence="12 13">
    <name type="scientific">Catharus ustulatus</name>
    <name type="common">Russet-backed thrush</name>
    <name type="synonym">Hylocichla ustulatus</name>
    <dbReference type="NCBI Taxonomy" id="91951"/>
    <lineage>
        <taxon>Eukaryota</taxon>
        <taxon>Metazoa</taxon>
        <taxon>Chordata</taxon>
        <taxon>Craniata</taxon>
        <taxon>Vertebrata</taxon>
        <taxon>Euteleostomi</taxon>
        <taxon>Archelosauria</taxon>
        <taxon>Archosauria</taxon>
        <taxon>Dinosauria</taxon>
        <taxon>Saurischia</taxon>
        <taxon>Theropoda</taxon>
        <taxon>Coelurosauria</taxon>
        <taxon>Aves</taxon>
        <taxon>Neognathae</taxon>
        <taxon>Neoaves</taxon>
        <taxon>Telluraves</taxon>
        <taxon>Australaves</taxon>
        <taxon>Passeriformes</taxon>
        <taxon>Turdidae</taxon>
        <taxon>Catharus</taxon>
    </lineage>
</organism>
<evidence type="ECO:0000256" key="9">
    <source>
        <dbReference type="PROSITE-ProRule" id="PRU00176"/>
    </source>
</evidence>
<evidence type="ECO:0000256" key="5">
    <source>
        <dbReference type="ARBA" id="ARBA00022664"/>
    </source>
</evidence>
<dbReference type="Gene3D" id="3.30.70.330">
    <property type="match status" value="3"/>
</dbReference>
<feature type="domain" description="RRM" evidence="11">
    <location>
        <begin position="144"/>
        <end position="224"/>
    </location>
</feature>
<dbReference type="InterPro" id="IPR002343">
    <property type="entry name" value="Hud_Sxl_RNA"/>
</dbReference>
<dbReference type="GO" id="GO:0006397">
    <property type="term" value="P:mRNA processing"/>
    <property type="evidence" value="ECO:0007669"/>
    <property type="project" value="UniProtKB-KW"/>
</dbReference>
<evidence type="ECO:0000256" key="7">
    <source>
        <dbReference type="ARBA" id="ARBA00022884"/>
    </source>
</evidence>
<dbReference type="PRINTS" id="PR00961">
    <property type="entry name" value="HUDSXLRNA"/>
</dbReference>
<dbReference type="GO" id="GO:1990904">
    <property type="term" value="C:ribonucleoprotein complex"/>
    <property type="evidence" value="ECO:0007669"/>
    <property type="project" value="InterPro"/>
</dbReference>
<keyword evidence="5" id="KW-0507">mRNA processing</keyword>
<feature type="domain" description="RRM" evidence="11">
    <location>
        <begin position="390"/>
        <end position="468"/>
    </location>
</feature>
<dbReference type="SMART" id="SM00360">
    <property type="entry name" value="RRM"/>
    <property type="match status" value="3"/>
</dbReference>
<comment type="similarity">
    <text evidence="3">Belongs to the CELF/BRUNOL family.</text>
</comment>
<dbReference type="InterPro" id="IPR035979">
    <property type="entry name" value="RBD_domain_sf"/>
</dbReference>
<evidence type="ECO:0000256" key="4">
    <source>
        <dbReference type="ARBA" id="ARBA00022490"/>
    </source>
</evidence>
<dbReference type="InterPro" id="IPR034196">
    <property type="entry name" value="CELF1/2_RRM1"/>
</dbReference>
<evidence type="ECO:0000259" key="11">
    <source>
        <dbReference type="PROSITE" id="PS50102"/>
    </source>
</evidence>
<keyword evidence="4" id="KW-0963">Cytoplasm</keyword>
<dbReference type="PROSITE" id="PS50102">
    <property type="entry name" value="RRM"/>
    <property type="match status" value="3"/>
</dbReference>
<dbReference type="Proteomes" id="UP000694563">
    <property type="component" value="Chromosome 4"/>
</dbReference>
<gene>
    <name evidence="12" type="primary">CELF2</name>
</gene>
<protein>
    <submittedName>
        <fullName evidence="12">CUGBP Elav-like family member 2</fullName>
    </submittedName>
</protein>
<dbReference type="Pfam" id="PF00076">
    <property type="entry name" value="RRM_1"/>
    <property type="match status" value="3"/>
</dbReference>
<keyword evidence="6" id="KW-0677">Repeat</keyword>